<keyword evidence="3" id="KW-0472">Membrane</keyword>
<evidence type="ECO:0000256" key="1">
    <source>
        <dbReference type="ARBA" id="ARBA00022679"/>
    </source>
</evidence>
<feature type="transmembrane region" description="Helical" evidence="3">
    <location>
        <begin position="21"/>
        <end position="43"/>
    </location>
</feature>
<dbReference type="GO" id="GO:0008444">
    <property type="term" value="F:CDP-diacylglycerol-glycerol-3-phosphate 3-phosphatidyltransferase activity"/>
    <property type="evidence" value="ECO:0007669"/>
    <property type="project" value="UniProtKB-EC"/>
</dbReference>
<dbReference type="EC" id="2.7.8.5" evidence="4"/>
<name>A0A075GEQ2_9EURY</name>
<proteinExistence type="inferred from homology"/>
<comment type="similarity">
    <text evidence="2">Belongs to the CDP-alcohol phosphatidyltransferase class-I family.</text>
</comment>
<keyword evidence="3" id="KW-0812">Transmembrane</keyword>
<feature type="transmembrane region" description="Helical" evidence="3">
    <location>
        <begin position="49"/>
        <end position="69"/>
    </location>
</feature>
<dbReference type="InterPro" id="IPR043130">
    <property type="entry name" value="CDP-OH_PTrfase_TM_dom"/>
</dbReference>
<evidence type="ECO:0000256" key="2">
    <source>
        <dbReference type="RuleBase" id="RU003750"/>
    </source>
</evidence>
<feature type="transmembrane region" description="Helical" evidence="3">
    <location>
        <begin position="149"/>
        <end position="167"/>
    </location>
</feature>
<dbReference type="EMBL" id="KF900591">
    <property type="protein sequence ID" value="AIF00442.1"/>
    <property type="molecule type" value="Genomic_DNA"/>
</dbReference>
<dbReference type="GO" id="GO:0016020">
    <property type="term" value="C:membrane"/>
    <property type="evidence" value="ECO:0007669"/>
    <property type="project" value="InterPro"/>
</dbReference>
<reference evidence="4" key="1">
    <citation type="journal article" date="2014" name="Genome Biol. Evol.">
        <title>Pangenome evidence for extensive interdomain horizontal transfer affecting lineage core and shell genes in uncultured planktonic thaumarchaeota and euryarchaeota.</title>
        <authorList>
            <person name="Deschamps P."/>
            <person name="Zivanovic Y."/>
            <person name="Moreira D."/>
            <person name="Rodriguez-Valera F."/>
            <person name="Lopez-Garcia P."/>
        </authorList>
    </citation>
    <scope>NUCLEOTIDE SEQUENCE</scope>
</reference>
<evidence type="ECO:0000256" key="3">
    <source>
        <dbReference type="SAM" id="Phobius"/>
    </source>
</evidence>
<keyword evidence="1 2" id="KW-0808">Transferase</keyword>
<dbReference type="Pfam" id="PF01066">
    <property type="entry name" value="CDP-OH_P_transf"/>
    <property type="match status" value="1"/>
</dbReference>
<accession>A0A075GEQ2</accession>
<sequence>MVADNFREIGTRLLTPLARSFPLDPMGISLLSLATAVGAGYCFSQAEAGSVWLLFAAGLVFLTALLDALDGIVARIRDLTSKRGDLVDHTLDRVADVIILGGIALGPLVNERAGFAALLGVLLLSYMGTQAQAVGAGRVYSGLLGRADRLVLLMAVPVIQFFFVAPIEGEYLITWMAYTFAIVCSGSALLRFWLVWKFLEK</sequence>
<evidence type="ECO:0000313" key="4">
    <source>
        <dbReference type="EMBL" id="AIF00442.1"/>
    </source>
</evidence>
<dbReference type="InterPro" id="IPR048254">
    <property type="entry name" value="CDP_ALCOHOL_P_TRANSF_CS"/>
</dbReference>
<keyword evidence="3" id="KW-1133">Transmembrane helix</keyword>
<feature type="transmembrane region" description="Helical" evidence="3">
    <location>
        <begin position="173"/>
        <end position="196"/>
    </location>
</feature>
<gene>
    <name evidence="4" type="primary">PGS1</name>
    <name evidence="4" type="synonym">pgsA</name>
</gene>
<dbReference type="InterPro" id="IPR000462">
    <property type="entry name" value="CDP-OH_P_trans"/>
</dbReference>
<dbReference type="GO" id="GO:0008654">
    <property type="term" value="P:phospholipid biosynthetic process"/>
    <property type="evidence" value="ECO:0007669"/>
    <property type="project" value="InterPro"/>
</dbReference>
<organism evidence="4">
    <name type="scientific">uncultured marine group II/III euryarchaeote KM3_133_A04</name>
    <dbReference type="NCBI Taxonomy" id="1457863"/>
    <lineage>
        <taxon>Archaea</taxon>
        <taxon>Methanobacteriati</taxon>
        <taxon>Methanobacteriota</taxon>
        <taxon>environmental samples</taxon>
    </lineage>
</organism>
<dbReference type="AlphaFoldDB" id="A0A075GEQ2"/>
<dbReference type="Gene3D" id="1.20.120.1760">
    <property type="match status" value="1"/>
</dbReference>
<protein>
    <submittedName>
        <fullName evidence="4">CDP-alcohol phosphatidyltransferase (PgsA, PGS1)</fullName>
        <ecNumber evidence="4">2.7.8.5</ecNumber>
    </submittedName>
</protein>
<feature type="transmembrane region" description="Helical" evidence="3">
    <location>
        <begin position="115"/>
        <end position="137"/>
    </location>
</feature>
<dbReference type="PROSITE" id="PS00379">
    <property type="entry name" value="CDP_ALCOHOL_P_TRANSF"/>
    <property type="match status" value="1"/>
</dbReference>